<organism evidence="6 7">
    <name type="scientific">Paraburkholderia humisilvae</name>
    <dbReference type="NCBI Taxonomy" id="627669"/>
    <lineage>
        <taxon>Bacteria</taxon>
        <taxon>Pseudomonadati</taxon>
        <taxon>Pseudomonadota</taxon>
        <taxon>Betaproteobacteria</taxon>
        <taxon>Burkholderiales</taxon>
        <taxon>Burkholderiaceae</taxon>
        <taxon>Paraburkholderia</taxon>
    </lineage>
</organism>
<feature type="domain" description="Solute-binding protein family 3/N-terminal" evidence="5">
    <location>
        <begin position="124"/>
        <end position="346"/>
    </location>
</feature>
<dbReference type="EMBL" id="CADIKH010000004">
    <property type="protein sequence ID" value="CAB3749338.1"/>
    <property type="molecule type" value="Genomic_DNA"/>
</dbReference>
<evidence type="ECO:0000256" key="3">
    <source>
        <dbReference type="ARBA" id="ARBA00022729"/>
    </source>
</evidence>
<keyword evidence="6" id="KW-0456">Lyase</keyword>
<comment type="similarity">
    <text evidence="2 4">Belongs to the bacterial solute-binding protein 3 family.</text>
</comment>
<evidence type="ECO:0000313" key="6">
    <source>
        <dbReference type="EMBL" id="CAB3749338.1"/>
    </source>
</evidence>
<sequence length="354" mass="38027">MESVTFMLSTLVLPAVFRSGRAPRALSRIARFRMLFAMLFGALLAVMLVVARPAFAAAPAANAPANAATNATNAPHTATPVVAVPNPAASAAGSAATLTSTGLMQMPDGRLLAPEFARIVQRGELIVAVLSVDQPPFFEERNGQLSGLDIDLAKEIAAKLGVKVRFNRDANTFDGVVDLLARGYADIAVSKLSRTLPRAQEISFSTPYLRLKRALLLNRVKFAQLAQGRTVPEMIRTYDSSIGVVANSSYAAYVTSNFPKAQVRQYPTWEAVLNALNAGAITAAYRDEFEVKRVLKIDPTASLRLRVVTLQDLEDTLAIGVNVSAPALLAFINQFLAERSTKFDVGTVLQAADH</sequence>
<dbReference type="GO" id="GO:0016829">
    <property type="term" value="F:lyase activity"/>
    <property type="evidence" value="ECO:0007669"/>
    <property type="project" value="UniProtKB-KW"/>
</dbReference>
<gene>
    <name evidence="6" type="primary">mltF_1</name>
    <name evidence="6" type="ORF">LMG29542_00950</name>
</gene>
<evidence type="ECO:0000259" key="5">
    <source>
        <dbReference type="SMART" id="SM00062"/>
    </source>
</evidence>
<dbReference type="CDD" id="cd13530">
    <property type="entry name" value="PBP2_peptides_like"/>
    <property type="match status" value="1"/>
</dbReference>
<dbReference type="SUPFAM" id="SSF53850">
    <property type="entry name" value="Periplasmic binding protein-like II"/>
    <property type="match status" value="1"/>
</dbReference>
<dbReference type="SMART" id="SM00062">
    <property type="entry name" value="PBPb"/>
    <property type="match status" value="1"/>
</dbReference>
<dbReference type="Pfam" id="PF00497">
    <property type="entry name" value="SBP_bac_3"/>
    <property type="match status" value="1"/>
</dbReference>
<keyword evidence="7" id="KW-1185">Reference proteome</keyword>
<comment type="subcellular location">
    <subcellularLocation>
        <location evidence="1">Cell envelope</location>
    </subcellularLocation>
</comment>
<name>A0A6J5D562_9BURK</name>
<dbReference type="PANTHER" id="PTHR35936:SF17">
    <property type="entry name" value="ARGININE-BINDING EXTRACELLULAR PROTEIN ARTP"/>
    <property type="match status" value="1"/>
</dbReference>
<evidence type="ECO:0000256" key="4">
    <source>
        <dbReference type="RuleBase" id="RU003744"/>
    </source>
</evidence>
<protein>
    <submittedName>
        <fullName evidence="6">Membrane-bound lytic murein transglycosylase F</fullName>
        <ecNumber evidence="6">4.2.2.-</ecNumber>
    </submittedName>
</protein>
<evidence type="ECO:0000256" key="2">
    <source>
        <dbReference type="ARBA" id="ARBA00010333"/>
    </source>
</evidence>
<dbReference type="AlphaFoldDB" id="A0A6J5D562"/>
<dbReference type="InterPro" id="IPR001638">
    <property type="entry name" value="Solute-binding_3/MltF_N"/>
</dbReference>
<dbReference type="InterPro" id="IPR018313">
    <property type="entry name" value="SBP_3_CS"/>
</dbReference>
<accession>A0A6J5D562</accession>
<keyword evidence="3" id="KW-0732">Signal</keyword>
<evidence type="ECO:0000256" key="1">
    <source>
        <dbReference type="ARBA" id="ARBA00004196"/>
    </source>
</evidence>
<evidence type="ECO:0000313" key="7">
    <source>
        <dbReference type="Proteomes" id="UP000494363"/>
    </source>
</evidence>
<dbReference type="EC" id="4.2.2.-" evidence="6"/>
<dbReference type="Gene3D" id="3.40.190.10">
    <property type="entry name" value="Periplasmic binding protein-like II"/>
    <property type="match status" value="2"/>
</dbReference>
<dbReference type="Proteomes" id="UP000494363">
    <property type="component" value="Unassembled WGS sequence"/>
</dbReference>
<proteinExistence type="inferred from homology"/>
<dbReference type="PANTHER" id="PTHR35936">
    <property type="entry name" value="MEMBRANE-BOUND LYTIC MUREIN TRANSGLYCOSYLASE F"/>
    <property type="match status" value="1"/>
</dbReference>
<reference evidence="6 7" key="1">
    <citation type="submission" date="2020-04" db="EMBL/GenBank/DDBJ databases">
        <authorList>
            <person name="De Canck E."/>
        </authorList>
    </citation>
    <scope>NUCLEOTIDE SEQUENCE [LARGE SCALE GENOMIC DNA]</scope>
    <source>
        <strain evidence="6 7">LMG 29542</strain>
    </source>
</reference>
<dbReference type="PROSITE" id="PS01039">
    <property type="entry name" value="SBP_BACTERIAL_3"/>
    <property type="match status" value="1"/>
</dbReference>
<dbReference type="GO" id="GO:0030313">
    <property type="term" value="C:cell envelope"/>
    <property type="evidence" value="ECO:0007669"/>
    <property type="project" value="UniProtKB-SubCell"/>
</dbReference>